<reference evidence="8" key="1">
    <citation type="submission" date="2020-05" db="EMBL/GenBank/DDBJ databases">
        <authorList>
            <person name="Zeng H."/>
            <person name="Chan Y.K."/>
            <person name="Watt R.M."/>
        </authorList>
    </citation>
    <scope>NUCLEOTIDE SEQUENCE</scope>
    <source>
        <strain evidence="8">ATCC 700773</strain>
    </source>
</reference>
<dbReference type="Proteomes" id="UP000671995">
    <property type="component" value="Chromosome"/>
</dbReference>
<name>A0A975ID20_9SPIR</name>
<feature type="transmembrane region" description="Helical" evidence="7">
    <location>
        <begin position="97"/>
        <end position="118"/>
    </location>
</feature>
<organism evidence="8 9">
    <name type="scientific">Treponema parvum</name>
    <dbReference type="NCBI Taxonomy" id="138851"/>
    <lineage>
        <taxon>Bacteria</taxon>
        <taxon>Pseudomonadati</taxon>
        <taxon>Spirochaetota</taxon>
        <taxon>Spirochaetia</taxon>
        <taxon>Spirochaetales</taxon>
        <taxon>Treponemataceae</taxon>
        <taxon>Treponema</taxon>
    </lineage>
</organism>
<evidence type="ECO:0000256" key="6">
    <source>
        <dbReference type="SAM" id="MobiDB-lite"/>
    </source>
</evidence>
<dbReference type="GO" id="GO:0005886">
    <property type="term" value="C:plasma membrane"/>
    <property type="evidence" value="ECO:0007669"/>
    <property type="project" value="UniProtKB-SubCell"/>
</dbReference>
<dbReference type="PANTHER" id="PTHR30294:SF29">
    <property type="entry name" value="MULTIDRUG ABC TRANSPORTER PERMEASE YBHS-RELATED"/>
    <property type="match status" value="1"/>
</dbReference>
<dbReference type="RefSeq" id="WP_210117102.1">
    <property type="nucleotide sequence ID" value="NZ_CP054257.1"/>
</dbReference>
<dbReference type="AlphaFoldDB" id="A0A975ID20"/>
<feature type="transmembrane region" description="Helical" evidence="7">
    <location>
        <begin position="181"/>
        <end position="200"/>
    </location>
</feature>
<protein>
    <submittedName>
        <fullName evidence="8">ABC transporter permease subunit</fullName>
    </submittedName>
</protein>
<evidence type="ECO:0000256" key="4">
    <source>
        <dbReference type="ARBA" id="ARBA00022989"/>
    </source>
</evidence>
<keyword evidence="5 7" id="KW-0472">Membrane</keyword>
<dbReference type="EMBL" id="CP054257">
    <property type="protein sequence ID" value="QTQ12387.1"/>
    <property type="molecule type" value="Genomic_DNA"/>
</dbReference>
<evidence type="ECO:0000256" key="3">
    <source>
        <dbReference type="ARBA" id="ARBA00022692"/>
    </source>
</evidence>
<feature type="compositionally biased region" description="Polar residues" evidence="6">
    <location>
        <begin position="17"/>
        <end position="27"/>
    </location>
</feature>
<evidence type="ECO:0000313" key="8">
    <source>
        <dbReference type="EMBL" id="QTQ12387.1"/>
    </source>
</evidence>
<sequence>MDLSENIKDGEYHKNSKQAAGTAQSAGAKQPAKHEKSKSSKSAAKLKNSAAAIIMKRELYSYFTSPVAYIVTGLFLVFSGFIFFSTFFIARRAELRDFFAILPVMFSFFIPALTMRLFSEEKRSGSLETLLTLPVTDFDVVMGKFLAAFLASAAMLAPSIFYVITACIFGSPDMGPIIGGYLGALFLCAAFSSIGIFASSLTKNQIIAFFAAFAICILFSMITVFLVILPAPAVNFLSFFSANTHFNSVARGIIDTRDLLYFISITALFVGMTVKASKNGRR</sequence>
<reference evidence="8" key="2">
    <citation type="journal article" date="2021" name="Microbiol. Resour. Announc.">
        <title>Complete Genome Sequences of Three Human Oral Treponema parvum Isolates.</title>
        <authorList>
            <person name="Zeng H."/>
            <person name="Watt R.M."/>
        </authorList>
    </citation>
    <scope>NUCLEOTIDE SEQUENCE</scope>
    <source>
        <strain evidence="8">ATCC 700773</strain>
    </source>
</reference>
<feature type="compositionally biased region" description="Basic and acidic residues" evidence="6">
    <location>
        <begin position="1"/>
        <end position="14"/>
    </location>
</feature>
<gene>
    <name evidence="8" type="ORF">HRI96_09360</name>
</gene>
<dbReference type="InterPro" id="IPR051449">
    <property type="entry name" value="ABC-2_transporter_component"/>
</dbReference>
<evidence type="ECO:0000256" key="1">
    <source>
        <dbReference type="ARBA" id="ARBA00004651"/>
    </source>
</evidence>
<feature type="transmembrane region" description="Helical" evidence="7">
    <location>
        <begin position="67"/>
        <end position="90"/>
    </location>
</feature>
<evidence type="ECO:0000256" key="5">
    <source>
        <dbReference type="ARBA" id="ARBA00023136"/>
    </source>
</evidence>
<feature type="region of interest" description="Disordered" evidence="6">
    <location>
        <begin position="1"/>
        <end position="43"/>
    </location>
</feature>
<keyword evidence="3 7" id="KW-0812">Transmembrane</keyword>
<comment type="subcellular location">
    <subcellularLocation>
        <location evidence="1">Cell membrane</location>
        <topology evidence="1">Multi-pass membrane protein</topology>
    </subcellularLocation>
</comment>
<evidence type="ECO:0000256" key="2">
    <source>
        <dbReference type="ARBA" id="ARBA00022475"/>
    </source>
</evidence>
<accession>A0A975ID20</accession>
<feature type="transmembrane region" description="Helical" evidence="7">
    <location>
        <begin position="206"/>
        <end position="229"/>
    </location>
</feature>
<evidence type="ECO:0000313" key="9">
    <source>
        <dbReference type="Proteomes" id="UP000671995"/>
    </source>
</evidence>
<dbReference type="GO" id="GO:0140359">
    <property type="term" value="F:ABC-type transporter activity"/>
    <property type="evidence" value="ECO:0007669"/>
    <property type="project" value="InterPro"/>
</dbReference>
<dbReference type="Pfam" id="PF12679">
    <property type="entry name" value="ABC2_membrane_2"/>
    <property type="match status" value="1"/>
</dbReference>
<dbReference type="PANTHER" id="PTHR30294">
    <property type="entry name" value="MEMBRANE COMPONENT OF ABC TRANSPORTER YHHJ-RELATED"/>
    <property type="match status" value="1"/>
</dbReference>
<feature type="transmembrane region" description="Helical" evidence="7">
    <location>
        <begin position="145"/>
        <end position="169"/>
    </location>
</feature>
<feature type="transmembrane region" description="Helical" evidence="7">
    <location>
        <begin position="260"/>
        <end position="277"/>
    </location>
</feature>
<evidence type="ECO:0000256" key="7">
    <source>
        <dbReference type="SAM" id="Phobius"/>
    </source>
</evidence>
<keyword evidence="2" id="KW-1003">Cell membrane</keyword>
<proteinExistence type="predicted"/>
<keyword evidence="4 7" id="KW-1133">Transmembrane helix</keyword>